<dbReference type="Proteomes" id="UP000297966">
    <property type="component" value="Unassembled WGS sequence"/>
</dbReference>
<accession>A0A4Y9LNN9</accession>
<dbReference type="EMBL" id="SPQT01000018">
    <property type="protein sequence ID" value="TFV44569.1"/>
    <property type="molecule type" value="Genomic_DNA"/>
</dbReference>
<name>A0A4Y9LNN9_9BRAD</name>
<organism evidence="1 2">
    <name type="scientific">Bradyrhizobium niftali</name>
    <dbReference type="NCBI Taxonomy" id="2560055"/>
    <lineage>
        <taxon>Bacteria</taxon>
        <taxon>Pseudomonadati</taxon>
        <taxon>Pseudomonadota</taxon>
        <taxon>Alphaproteobacteria</taxon>
        <taxon>Hyphomicrobiales</taxon>
        <taxon>Nitrobacteraceae</taxon>
        <taxon>Bradyrhizobium</taxon>
    </lineage>
</organism>
<protein>
    <submittedName>
        <fullName evidence="1">Uncharacterized protein</fullName>
    </submittedName>
</protein>
<dbReference type="AlphaFoldDB" id="A0A4Y9LNN9"/>
<keyword evidence="2" id="KW-1185">Reference proteome</keyword>
<proteinExistence type="predicted"/>
<evidence type="ECO:0000313" key="1">
    <source>
        <dbReference type="EMBL" id="TFV44569.1"/>
    </source>
</evidence>
<reference evidence="1 2" key="1">
    <citation type="submission" date="2019-03" db="EMBL/GenBank/DDBJ databases">
        <title>Bradyrhizobium diversity isolated from nodules of Chamaecrista fasciculata.</title>
        <authorList>
            <person name="Klepa M.S."/>
            <person name="Urquiaga M.O."/>
            <person name="Hungria M."/>
            <person name="Delamuta J.R."/>
        </authorList>
    </citation>
    <scope>NUCLEOTIDE SEQUENCE [LARGE SCALE GENOMIC DNA]</scope>
    <source>
        <strain evidence="1 2">CNPSo 3448</strain>
    </source>
</reference>
<evidence type="ECO:0000313" key="2">
    <source>
        <dbReference type="Proteomes" id="UP000297966"/>
    </source>
</evidence>
<comment type="caution">
    <text evidence="1">The sequence shown here is derived from an EMBL/GenBank/DDBJ whole genome shotgun (WGS) entry which is preliminary data.</text>
</comment>
<sequence length="59" mass="6686">MERHLPREQRREPRRFLHPGIHLLLPLGWHVDGRDKPGHDAAEASVHGNAHLICGRGGQ</sequence>
<gene>
    <name evidence="1" type="ORF">E4K65_27670</name>
</gene>